<dbReference type="GO" id="GO:0005829">
    <property type="term" value="C:cytosol"/>
    <property type="evidence" value="ECO:0007669"/>
    <property type="project" value="TreeGrafter"/>
</dbReference>
<dbReference type="PROSITE" id="PS00973">
    <property type="entry name" value="USP_2"/>
    <property type="match status" value="1"/>
</dbReference>
<dbReference type="GO" id="GO:0016579">
    <property type="term" value="P:protein deubiquitination"/>
    <property type="evidence" value="ECO:0007669"/>
    <property type="project" value="InterPro"/>
</dbReference>
<feature type="region of interest" description="Disordered" evidence="4">
    <location>
        <begin position="3822"/>
        <end position="3847"/>
    </location>
</feature>
<feature type="compositionally biased region" description="Acidic residues" evidence="4">
    <location>
        <begin position="3901"/>
        <end position="3917"/>
    </location>
</feature>
<feature type="region of interest" description="Disordered" evidence="4">
    <location>
        <begin position="2863"/>
        <end position="2930"/>
    </location>
</feature>
<evidence type="ECO:0000313" key="7">
    <source>
        <dbReference type="Proteomes" id="UP001497525"/>
    </source>
</evidence>
<feature type="compositionally biased region" description="Polar residues" evidence="4">
    <location>
        <begin position="2907"/>
        <end position="2921"/>
    </location>
</feature>
<dbReference type="SUPFAM" id="SSF54001">
    <property type="entry name" value="Cysteine proteinases"/>
    <property type="match status" value="1"/>
</dbReference>
<feature type="compositionally biased region" description="Acidic residues" evidence="4">
    <location>
        <begin position="3703"/>
        <end position="3716"/>
    </location>
</feature>
<gene>
    <name evidence="6" type="ORF">CDAUBV1_LOCUS3083</name>
</gene>
<feature type="region of interest" description="Disordered" evidence="4">
    <location>
        <begin position="2711"/>
        <end position="2737"/>
    </location>
</feature>
<feature type="region of interest" description="Disordered" evidence="4">
    <location>
        <begin position="1019"/>
        <end position="1061"/>
    </location>
</feature>
<evidence type="ECO:0000256" key="2">
    <source>
        <dbReference type="ARBA" id="ARBA00022786"/>
    </source>
</evidence>
<dbReference type="EMBL" id="CAXLJL010000077">
    <property type="protein sequence ID" value="CAL5130877.1"/>
    <property type="molecule type" value="Genomic_DNA"/>
</dbReference>
<feature type="region of interest" description="Disordered" evidence="4">
    <location>
        <begin position="1678"/>
        <end position="1741"/>
    </location>
</feature>
<feature type="compositionally biased region" description="Basic and acidic residues" evidence="4">
    <location>
        <begin position="662"/>
        <end position="681"/>
    </location>
</feature>
<dbReference type="InterPro" id="IPR028889">
    <property type="entry name" value="USP"/>
</dbReference>
<dbReference type="GO" id="GO:0005634">
    <property type="term" value="C:nucleus"/>
    <property type="evidence" value="ECO:0007669"/>
    <property type="project" value="TreeGrafter"/>
</dbReference>
<keyword evidence="1" id="KW-0645">Protease</keyword>
<feature type="compositionally biased region" description="Polar residues" evidence="4">
    <location>
        <begin position="2863"/>
        <end position="2879"/>
    </location>
</feature>
<dbReference type="PANTHER" id="PTHR24006">
    <property type="entry name" value="UBIQUITIN CARBOXYL-TERMINAL HYDROLASE"/>
    <property type="match status" value="1"/>
</dbReference>
<protein>
    <recommendedName>
        <fullName evidence="5">USP domain-containing protein</fullName>
    </recommendedName>
</protein>
<dbReference type="InterPro" id="IPR018200">
    <property type="entry name" value="USP_CS"/>
</dbReference>
<dbReference type="InterPro" id="IPR050164">
    <property type="entry name" value="Peptidase_C19"/>
</dbReference>
<dbReference type="InterPro" id="IPR001394">
    <property type="entry name" value="Peptidase_C19_UCH"/>
</dbReference>
<feature type="compositionally biased region" description="Polar residues" evidence="4">
    <location>
        <begin position="2726"/>
        <end position="2737"/>
    </location>
</feature>
<dbReference type="Pfam" id="PF25010">
    <property type="entry name" value="ARM_UBP24_USP9X-Y"/>
    <property type="match status" value="2"/>
</dbReference>
<feature type="compositionally biased region" description="Polar residues" evidence="4">
    <location>
        <begin position="3884"/>
        <end position="3895"/>
    </location>
</feature>
<dbReference type="Proteomes" id="UP001497525">
    <property type="component" value="Unassembled WGS sequence"/>
</dbReference>
<evidence type="ECO:0000256" key="3">
    <source>
        <dbReference type="ARBA" id="ARBA00022801"/>
    </source>
</evidence>
<feature type="domain" description="USP" evidence="5">
    <location>
        <begin position="2468"/>
        <end position="2987"/>
    </location>
</feature>
<feature type="region of interest" description="Disordered" evidence="4">
    <location>
        <begin position="654"/>
        <end position="681"/>
    </location>
</feature>
<feature type="region of interest" description="Disordered" evidence="4">
    <location>
        <begin position="3884"/>
        <end position="3923"/>
    </location>
</feature>
<keyword evidence="2" id="KW-0833">Ubl conjugation pathway</keyword>
<comment type="caution">
    <text evidence="6">The sequence shown here is derived from an EMBL/GenBank/DDBJ whole genome shotgun (WGS) entry which is preliminary data.</text>
</comment>
<dbReference type="GO" id="GO:0006508">
    <property type="term" value="P:proteolysis"/>
    <property type="evidence" value="ECO:0007669"/>
    <property type="project" value="UniProtKB-KW"/>
</dbReference>
<dbReference type="PROSITE" id="PS00972">
    <property type="entry name" value="USP_1"/>
    <property type="match status" value="1"/>
</dbReference>
<name>A0AAV2T3W9_CALDB</name>
<organism evidence="6 7">
    <name type="scientific">Calicophoron daubneyi</name>
    <name type="common">Rumen fluke</name>
    <name type="synonym">Paramphistomum daubneyi</name>
    <dbReference type="NCBI Taxonomy" id="300641"/>
    <lineage>
        <taxon>Eukaryota</taxon>
        <taxon>Metazoa</taxon>
        <taxon>Spiralia</taxon>
        <taxon>Lophotrochozoa</taxon>
        <taxon>Platyhelminthes</taxon>
        <taxon>Trematoda</taxon>
        <taxon>Digenea</taxon>
        <taxon>Plagiorchiida</taxon>
        <taxon>Pronocephalata</taxon>
        <taxon>Paramphistomoidea</taxon>
        <taxon>Paramphistomidae</taxon>
        <taxon>Calicophoron</taxon>
    </lineage>
</organism>
<feature type="compositionally biased region" description="Low complexity" evidence="4">
    <location>
        <begin position="1724"/>
        <end position="1738"/>
    </location>
</feature>
<proteinExistence type="predicted"/>
<feature type="region of interest" description="Disordered" evidence="4">
    <location>
        <begin position="1437"/>
        <end position="1460"/>
    </location>
</feature>
<feature type="compositionally biased region" description="Polar residues" evidence="4">
    <location>
        <begin position="1038"/>
        <end position="1058"/>
    </location>
</feature>
<accession>A0AAV2T3W9</accession>
<reference evidence="6" key="1">
    <citation type="submission" date="2024-06" db="EMBL/GenBank/DDBJ databases">
        <authorList>
            <person name="Liu X."/>
            <person name="Lenzi L."/>
            <person name="Haldenby T S."/>
            <person name="Uol C."/>
        </authorList>
    </citation>
    <scope>NUCLEOTIDE SEQUENCE</scope>
</reference>
<dbReference type="GO" id="GO:0004843">
    <property type="term" value="F:cysteine-type deubiquitinase activity"/>
    <property type="evidence" value="ECO:0007669"/>
    <property type="project" value="InterPro"/>
</dbReference>
<sequence length="3923" mass="435602">MDEFLSGNNTNVDVEESVRKILLMGITDEKKIRNTLKLTNYDINETITMICCGNDAIPVGNANTSLDGETVNKVVAGQNTTQSALDPLEKLVVGHDVSIEFSSLEFSRLQTRVYTDQWDIPCRRAQSFGLCLLGAIHELQNDGLAAFELTPDIHHFVCTCVVDCVTKLITSQAVFNWDRDTLEGVHNMLELAVRLICEYFAAFKQGVLDEMKELNVGPADSAKQQTGEYGRNPSYFACNQPLKTVAQFRMELLRLLALIFDCETNYHQSCRDRSTSTGTYADPFNDWTCIAARKLNSKTVFAETLPSPKNFYLVNLVNCFGVYGGFQLFKWIGTQPWIGINLISALLLPIANCADYLTELPFGGQQLGPVVVQRALWMLSNLCEDDFKDRDSRIFDLVASLRVLAYRLCDLSSLRPDATPVTSANDVQGFQVNYSSREPDWRSLAASDSNVPLSIFSASLSVGKVDKLHCTLLLAALSPPQGAGGASFNGRMLAMRNLVEQLQASKVVGDPDRSDAEHVSARRRSFAYSANLLASENAAFLVRRVRRRTLRQDLLMTWFRESEVIRKSMHNLDNTAYMNTLGQLFRLLGEKITAEDLSIIWQKTTNQNGAALENILSLLADVASTKLMQFQLDHLFDLVEMTWMNLDRLAQLHASSQKNSKKQKDRDKTNQSRDLPCDEPSHIRHGRARLLNLVGRIGVTTKEPRKADLCVELLWQLAHGNYSRVTTKKETDAQRLKSDSAAVRTNFGSIEYRHPEPIEAALAQQLVILREFRCSGVDQRVRAMRWLNEATQHIKKNVLTFFMLAYIKSLLELILKNFVGKAKRDSLQELIRSHDLLTEVVASLLRYEQRAIRSHGDLLSADSLDELGFRHSDVVRRHFELLHYLLRNAELNLNVERAKSLWESLIVHPRVAAYDREQCFVWFTASLSHLEPESQAALFTKLVLKSNPALFRSFAGFECFKTFFQKVNLHEGRIKQVSKGWHVEKPDLVGLDFLWDLYLALPSVDASLEGLHMKDPIISPLSPDPPVQKAGTGRKESIQVSNTSATGDPVGTQSSDSTAPERIETNAVKLARQLLLDVHWGQLSPRLRRDPEACYRRFFDACRRRLEANWSIGRGSIPKRGVHSALAETGQLLAALIIGPGPAGRAKHCSRTAARLALRRLIGLVCAYIKTVEDELFGPRTQHPTWRPHGTTFRGWELCVPLRVETLKPGQAVPVPVTLIGGGRNVTNTFSPLETSSESCDSISLLVHSNETLGSVRNRTNLISTALLFASRTEQENVAAQGAINFPNWSASALYIGAVSPPDGHSLRKYTTQPTVVRSASSYLDLPSSIEPAHPTGEQKHFTIDTSHPKRLLETVLNRSPVGEMGFQNGRQLTVRLIAALNGRSSARPGRLTTSPNAVSGLTMSLCSACPSVASLSGPSTSEADLVARAAAALSAGTDEHSRRSVAGEPPTYAGASMQRQRSGISVEGGIVSLSSSGGSSIQLTHGLSVLSLNSHVALASPLVGSASEVSAANASLPPDQGASVINTKLPSLCLSEDPSVYELLIELAEAELAPASTFPSMARSEGKRPHEIQVPNMSFASSFSLIHPVRLLLGALATYRPASFSQTGSHLQHSLFCSPTTLLKSTPYRMLYKLQVLSGAFIPVDASPWWDFSPGCLLSPSRNRGCFASPGFHMRVAEDGDPQRSAGKSSNMYDLEPQCSFPSPSNSGGKLIMSTDSLPVGHPSDPSASTSAPSSPASKRKKNLRLFSTFVPQLDDISFRSKLFHKRSSGNHNALGLVANVPLVEFIEPLVHLLERLTPQKSRRLPTRELFLHLPVIGAYQVQSCLSANVAWWRREVRHMCLQLLAFLLNPLNVTNCNGTPLQPNQSPEAELPVNHPLLVRLTPPFVSVLLNSLLETALLSSGISETSPTHSTEFNHPVTKQSTTIPVYQPHKDTRAGIAGVIEVEYGNGRTLFYQDVEVAVQSLHLMFQCVMAYPTRFLDSFLSLEKLEEKLLHLLVYSPSSRVRTETAHQLEQLSLATSRHLRFGEPCVRDWDLTNQLGSADLDPSNTTECLCATHNHISHPNLLRFLLRILFQSRLPFYTTRLDLQPQSTTVLLLQSPEYFHVRGFLVGQTPVCLLKRWFGIDQITILQEEISWFRKIMGIEMNFAKSKRALTDCMLAGHLESARLLCAQAVACVISFVGCTLSGSVATASPNFDLQNKPGQPICNGLGDRRITVPTVLMDALTNQIDEMETDESDAMDERESSGDKCVSVQRERSDNYFPIDSTSALNVATRCLRIAREFVHFLITECLFPAASHMLLTSPLKSLSRLPSTLEASLYSLRALDPLSLRTSNLLNKLNSDSELITPSTHTVQIVESMSLLTRQTSFNFLILVSRMDVFSLERVVDLLILLHHNQDPIHSGLASFSSSAGPTSVVQTPENISGRSSPRLSIATTTETSVKSRSDLRGFVWDIHPHLNGRSESGFVGLRNGGATCYMNAVLQQLFMQPGLAEALLSITDTDDLDEGNILFQTQRLFGYLLESQLQYYDPVGFWKSFRLWDTDEPVNPREQQDAFDFFQAILDQLDEELKKLKREPFFQAVYQGIFLDSKFCDECEHRFDREEVFSAINLAVKASDLLEALNQFVRGEVLDGDNRYYCERCRVKRRTVKRLSIHTLPPVLCLHLKRFDFDWDRQIPVKFSNHFTFPRELDMTPYMADSVQKLRPEAFLSPNSSTSSLLQREARGQPSSPVSKPFQLSDNELGMVDESNRQNLASDVSRTLLLKEPAPAIAVSDQKDEQPAPTKAAFTLDVPDVSNAPIPLNNAPPVYPSPHAQYIYHLVGIVVHSGQANSGHYYAFIKDRGRGASKSELNRGIERRTRVNSLSGRLPSDTANLFGKTSNELREKGLRKGKPGIFEKLRSGSIPSGDAQSTSAAESDQIGFTESPETEEKGGWYRFNDTCVEPVELTDELLEHECFGGTYKTASADGKTFERRTRFWSAYLLFYERVDLNHAALRRYLTTGKRSIDLGHPVPRHHSLASASPSQYAGLVPSLVFEKPAVGVTEHEAFGMGINGSEGNAVNVQCIQPASGRKCKSMGINRPQLGRLLERQPNQTEPPLTDTTTCSMPRRIANQIWTENWEFLRNRNVYSQDYFHFVRELCEGILADTASLRHEPQRGVMGTRLLAYFLFTTFISLHPRVKAMVSGVPGVGASTSTRTLRDISIRLNSEWLSLLTRLASTSPKACRWFMHFLCTTPTQPCLLYLLLVPVPTTRQQLANLLLSILRAFYSFKETNILDGTLTGLINRLLNFLDSGVAAENASEAGPLFALLRAYAEMCPHACLHLVNLRITTRLMNYLMKPATNCALRNGQLDRYLSQVAPSSLCVAPPTWIDKLRVWTPAQQHEMGNLYYLLCFLILQTSFEEYRTVKITQTHSGGTLGAANFGSQSQHSARFAFRGRLSLRLSADTVAWLGLPHSRQAIQQHYKLTEKAVTRPLPQPFAQSFAPTSPEEKLYGNSYLVGLFRLTEVLIRAYLENPATPKLISSANGNDTLNSGSTAAKSTNFDANASTNVAAIRADSTTCILGATEEANLKPVSKTTEDGSIPLRQLVRDALLHITLGSWEASACLICALLSRISNRPQSELRHLFDLMSELLRVVDPLQMARIAACMDGMSNRSSTHSGHQVWCPRPQVNPKLWAWSPTELDVIETKEELRSIVINGSNNDEELSELSVSQDEESAPDSYPPSPKGILELIMVDASRDSRRAYQCMKFVVQLSSESDAVMSYVSQFPERWEPAVKWLQNLMESSDDTQILTSVQPCRLSHTSPVQPTDETDSEGLYMVASSRQTDRGQKIPGLTEASNESDENEGGFQRTVSALTTLREATRLLFTMPRPNAGVGAVHSNLSTPKAVFQGQSSSIVKEDRTEEEMEDGNDEKEEDEGHGDHPP</sequence>
<evidence type="ECO:0000259" key="5">
    <source>
        <dbReference type="PROSITE" id="PS50235"/>
    </source>
</evidence>
<dbReference type="Pfam" id="PF00443">
    <property type="entry name" value="UCH"/>
    <property type="match status" value="1"/>
</dbReference>
<feature type="region of interest" description="Disordered" evidence="4">
    <location>
        <begin position="3703"/>
        <end position="3723"/>
    </location>
</feature>
<dbReference type="InterPro" id="IPR056850">
    <property type="entry name" value="ARM_UBP34_24_USP9X_Y"/>
</dbReference>
<evidence type="ECO:0000256" key="4">
    <source>
        <dbReference type="SAM" id="MobiDB-lite"/>
    </source>
</evidence>
<dbReference type="PANTHER" id="PTHR24006:SF943">
    <property type="entry name" value="UBIQUITIN CARBOXYL-TERMINAL HYDROLASE PUF"/>
    <property type="match status" value="1"/>
</dbReference>
<dbReference type="PROSITE" id="PS50235">
    <property type="entry name" value="USP_3"/>
    <property type="match status" value="1"/>
</dbReference>
<dbReference type="FunFam" id="3.90.70.10:FF:000022">
    <property type="entry name" value="Ubiquitin carboxyl-terminal hydrolase 24"/>
    <property type="match status" value="1"/>
</dbReference>
<evidence type="ECO:0000313" key="6">
    <source>
        <dbReference type="EMBL" id="CAL5130877.1"/>
    </source>
</evidence>
<evidence type="ECO:0000256" key="1">
    <source>
        <dbReference type="ARBA" id="ARBA00022670"/>
    </source>
</evidence>
<keyword evidence="3" id="KW-0378">Hydrolase</keyword>
<dbReference type="InterPro" id="IPR038765">
    <property type="entry name" value="Papain-like_cys_pep_sf"/>
</dbReference>
<dbReference type="Gene3D" id="3.90.70.10">
    <property type="entry name" value="Cysteine proteinases"/>
    <property type="match status" value="1"/>
</dbReference>